<evidence type="ECO:0000313" key="3">
    <source>
        <dbReference type="Proteomes" id="UP000663929"/>
    </source>
</evidence>
<feature type="domain" description="VOC" evidence="1">
    <location>
        <begin position="2"/>
        <end position="123"/>
    </location>
</feature>
<dbReference type="RefSeq" id="WP_237379826.1">
    <property type="nucleotide sequence ID" value="NZ_CP071793.1"/>
</dbReference>
<dbReference type="KEGG" id="scor:J3U87_31810"/>
<dbReference type="PANTHER" id="PTHR35006">
    <property type="entry name" value="GLYOXALASE FAMILY PROTEIN (AFU_ORTHOLOGUE AFUA_5G14830)"/>
    <property type="match status" value="1"/>
</dbReference>
<name>A0A8A4TUJ3_SULCO</name>
<protein>
    <submittedName>
        <fullName evidence="2">VOC family protein</fullName>
    </submittedName>
</protein>
<sequence>MIVDHLSVGVSDIDEAARFYDAVLACLDVKRMAKMDGLVAYGTDFIQFIAILPYDQQTATRGNGTHIAFRAKDKTQVDAFHEAVLAHGGSDDGAPGPRPYPHREVYATYVRDPFGNKLEALTDGFSI</sequence>
<dbReference type="PANTHER" id="PTHR35006:SF4">
    <property type="entry name" value="BLR7706 PROTEIN"/>
    <property type="match status" value="1"/>
</dbReference>
<evidence type="ECO:0000313" key="2">
    <source>
        <dbReference type="EMBL" id="QTD50195.1"/>
    </source>
</evidence>
<organism evidence="2 3">
    <name type="scientific">Sulfidibacter corallicola</name>
    <dbReference type="NCBI Taxonomy" id="2818388"/>
    <lineage>
        <taxon>Bacteria</taxon>
        <taxon>Pseudomonadati</taxon>
        <taxon>Acidobacteriota</taxon>
        <taxon>Holophagae</taxon>
        <taxon>Acanthopleuribacterales</taxon>
        <taxon>Acanthopleuribacteraceae</taxon>
        <taxon>Sulfidibacter</taxon>
    </lineage>
</organism>
<dbReference type="Pfam" id="PF00903">
    <property type="entry name" value="Glyoxalase"/>
    <property type="match status" value="1"/>
</dbReference>
<dbReference type="EMBL" id="CP071793">
    <property type="protein sequence ID" value="QTD50195.1"/>
    <property type="molecule type" value="Genomic_DNA"/>
</dbReference>
<dbReference type="PROSITE" id="PS51819">
    <property type="entry name" value="VOC"/>
    <property type="match status" value="1"/>
</dbReference>
<reference evidence="2" key="1">
    <citation type="submission" date="2021-03" db="EMBL/GenBank/DDBJ databases">
        <title>Acanthopleuribacteraceae sp. M133.</title>
        <authorList>
            <person name="Wang G."/>
        </authorList>
    </citation>
    <scope>NUCLEOTIDE SEQUENCE</scope>
    <source>
        <strain evidence="2">M133</strain>
    </source>
</reference>
<dbReference type="CDD" id="cd07262">
    <property type="entry name" value="VOC_like"/>
    <property type="match status" value="1"/>
</dbReference>
<dbReference type="InterPro" id="IPR029068">
    <property type="entry name" value="Glyas_Bleomycin-R_OHBP_Dase"/>
</dbReference>
<dbReference type="InterPro" id="IPR004360">
    <property type="entry name" value="Glyas_Fos-R_dOase_dom"/>
</dbReference>
<dbReference type="Proteomes" id="UP000663929">
    <property type="component" value="Chromosome"/>
</dbReference>
<gene>
    <name evidence="2" type="ORF">J3U87_31810</name>
</gene>
<evidence type="ECO:0000259" key="1">
    <source>
        <dbReference type="PROSITE" id="PS51819"/>
    </source>
</evidence>
<dbReference type="SUPFAM" id="SSF54593">
    <property type="entry name" value="Glyoxalase/Bleomycin resistance protein/Dihydroxybiphenyl dioxygenase"/>
    <property type="match status" value="1"/>
</dbReference>
<accession>A0A8A4TUJ3</accession>
<dbReference type="Gene3D" id="3.10.180.10">
    <property type="entry name" value="2,3-Dihydroxybiphenyl 1,2-Dioxygenase, domain 1"/>
    <property type="match status" value="1"/>
</dbReference>
<keyword evidence="3" id="KW-1185">Reference proteome</keyword>
<dbReference type="AlphaFoldDB" id="A0A8A4TUJ3"/>
<proteinExistence type="predicted"/>
<dbReference type="InterPro" id="IPR037523">
    <property type="entry name" value="VOC_core"/>
</dbReference>